<dbReference type="PROSITE" id="PS51819">
    <property type="entry name" value="VOC"/>
    <property type="match status" value="1"/>
</dbReference>
<dbReference type="SUPFAM" id="SSF54593">
    <property type="entry name" value="Glyoxalase/Bleomycin resistance protein/Dihydroxybiphenyl dioxygenase"/>
    <property type="match status" value="1"/>
</dbReference>
<dbReference type="Pfam" id="PF00903">
    <property type="entry name" value="Glyoxalase"/>
    <property type="match status" value="1"/>
</dbReference>
<dbReference type="InterPro" id="IPR037523">
    <property type="entry name" value="VOC_core"/>
</dbReference>
<organism evidence="2 3">
    <name type="scientific">Microvirga thermotolerans</name>
    <dbReference type="NCBI Taxonomy" id="2651334"/>
    <lineage>
        <taxon>Bacteria</taxon>
        <taxon>Pseudomonadati</taxon>
        <taxon>Pseudomonadota</taxon>
        <taxon>Alphaproteobacteria</taxon>
        <taxon>Hyphomicrobiales</taxon>
        <taxon>Methylobacteriaceae</taxon>
        <taxon>Microvirga</taxon>
    </lineage>
</organism>
<gene>
    <name evidence="2" type="ORF">GDR74_08035</name>
</gene>
<dbReference type="InterPro" id="IPR029068">
    <property type="entry name" value="Glyas_Bleomycin-R_OHBP_Dase"/>
</dbReference>
<dbReference type="RefSeq" id="WP_152585820.1">
    <property type="nucleotide sequence ID" value="NZ_CP045423.1"/>
</dbReference>
<dbReference type="KEGG" id="mico:GDR74_08035"/>
<dbReference type="AlphaFoldDB" id="A0A5P9JY56"/>
<evidence type="ECO:0000313" key="2">
    <source>
        <dbReference type="EMBL" id="QFU16175.1"/>
    </source>
</evidence>
<dbReference type="PANTHER" id="PTHR39175">
    <property type="entry name" value="FAMILY PROTEIN, PUTATIVE (AFU_ORTHOLOGUE AFUA_3G15060)-RELATED"/>
    <property type="match status" value="1"/>
</dbReference>
<dbReference type="PANTHER" id="PTHR39175:SF1">
    <property type="entry name" value="FAMILY PROTEIN, PUTATIVE (AFU_ORTHOLOGUE AFUA_3G15060)-RELATED"/>
    <property type="match status" value="1"/>
</dbReference>
<proteinExistence type="predicted"/>
<sequence length="124" mass="13252">MILRLDHVQLAIPPGAEDACRRFYVDLLGMEEVEKPASLAARGGLWLRAGDAAVHLGVEADFRPARKAHPGFVVADPDALAAALAQAGHEPSWDDALPGIRRFYVADPCGNRLEFLSSGITPPA</sequence>
<dbReference type="EMBL" id="CP045423">
    <property type="protein sequence ID" value="QFU16175.1"/>
    <property type="molecule type" value="Genomic_DNA"/>
</dbReference>
<evidence type="ECO:0000259" key="1">
    <source>
        <dbReference type="PROSITE" id="PS51819"/>
    </source>
</evidence>
<dbReference type="Proteomes" id="UP000325614">
    <property type="component" value="Chromosome"/>
</dbReference>
<evidence type="ECO:0000313" key="3">
    <source>
        <dbReference type="Proteomes" id="UP000325614"/>
    </source>
</evidence>
<reference evidence="2 3" key="1">
    <citation type="submission" date="2019-10" db="EMBL/GenBank/DDBJ databases">
        <title>Isolation, Identification of Microvirga thermotolerans HR1, a novel thermophilic bacterium and Comparative Genomics of the genus Microvirga.</title>
        <authorList>
            <person name="Li J."/>
            <person name="Zhang W."/>
            <person name="Lin M."/>
            <person name="Wang J."/>
        </authorList>
    </citation>
    <scope>NUCLEOTIDE SEQUENCE [LARGE SCALE GENOMIC DNA]</scope>
    <source>
        <strain evidence="2 3">HR1</strain>
    </source>
</reference>
<name>A0A5P9JY56_9HYPH</name>
<accession>A0A5P9JY56</accession>
<feature type="domain" description="VOC" evidence="1">
    <location>
        <begin position="4"/>
        <end position="118"/>
    </location>
</feature>
<dbReference type="InterPro" id="IPR004360">
    <property type="entry name" value="Glyas_Fos-R_dOase_dom"/>
</dbReference>
<keyword evidence="3" id="KW-1185">Reference proteome</keyword>
<dbReference type="Gene3D" id="3.10.180.10">
    <property type="entry name" value="2,3-Dihydroxybiphenyl 1,2-Dioxygenase, domain 1"/>
    <property type="match status" value="1"/>
</dbReference>
<protein>
    <submittedName>
        <fullName evidence="2">Glyoxalase</fullName>
    </submittedName>
</protein>